<feature type="compositionally biased region" description="Low complexity" evidence="1">
    <location>
        <begin position="200"/>
        <end position="213"/>
    </location>
</feature>
<evidence type="ECO:0000256" key="2">
    <source>
        <dbReference type="SAM" id="Phobius"/>
    </source>
</evidence>
<keyword evidence="4" id="KW-1185">Reference proteome</keyword>
<organism evidence="3 4">
    <name type="scientific">Streptomyces typhae</name>
    <dbReference type="NCBI Taxonomy" id="2681492"/>
    <lineage>
        <taxon>Bacteria</taxon>
        <taxon>Bacillati</taxon>
        <taxon>Actinomycetota</taxon>
        <taxon>Actinomycetes</taxon>
        <taxon>Kitasatosporales</taxon>
        <taxon>Streptomycetaceae</taxon>
        <taxon>Streptomyces</taxon>
    </lineage>
</organism>
<feature type="compositionally biased region" description="Low complexity" evidence="1">
    <location>
        <begin position="9"/>
        <end position="28"/>
    </location>
</feature>
<keyword evidence="2" id="KW-0472">Membrane</keyword>
<sequence>MTQPPGQPPQDGFGAPQQSSQSSDQSYPPHQPQPQPPFPGQPPAAPPPPSAQPGYGYPQQPPQGPYGQQPPPGPYGQPQQAYGQQAYGQQPYGQQPHGQPPYGQQQPFGAYPPPPPPGGGPAQKKRAVFVAAAVAAVLVVGGGIFLLSGGDDKEDKADKDKKPGVDTSVSADVTPEGSGEPSDGADDDGGSSGGSGGLGDASPSIPSADPSTGVPGGGGIGGDDDDGPAPATGYKGQWQNEALKTLTIADKQTTGQAAGKHIVSYLDPGGDGMCTGLGQDRSGGEFRLALKCGTGTNEKFIGADLSRSGDSVVMDWDKGGSDTLKWAGGLD</sequence>
<dbReference type="Proteomes" id="UP000483802">
    <property type="component" value="Unassembled WGS sequence"/>
</dbReference>
<evidence type="ECO:0000313" key="4">
    <source>
        <dbReference type="Proteomes" id="UP000483802"/>
    </source>
</evidence>
<feature type="compositionally biased region" description="Pro residues" evidence="1">
    <location>
        <begin position="110"/>
        <end position="119"/>
    </location>
</feature>
<evidence type="ECO:0000256" key="1">
    <source>
        <dbReference type="SAM" id="MobiDB-lite"/>
    </source>
</evidence>
<name>A0A6L6WW98_9ACTN</name>
<protein>
    <submittedName>
        <fullName evidence="3">Uncharacterized protein</fullName>
    </submittedName>
</protein>
<feature type="transmembrane region" description="Helical" evidence="2">
    <location>
        <begin position="127"/>
        <end position="147"/>
    </location>
</feature>
<feature type="compositionally biased region" description="Pro residues" evidence="1">
    <location>
        <begin position="29"/>
        <end position="51"/>
    </location>
</feature>
<evidence type="ECO:0000313" key="3">
    <source>
        <dbReference type="EMBL" id="MVO84806.1"/>
    </source>
</evidence>
<accession>A0A6L6WW98</accession>
<dbReference type="AlphaFoldDB" id="A0A6L6WW98"/>
<reference evidence="3 4" key="1">
    <citation type="submission" date="2019-11" db="EMBL/GenBank/DDBJ databases">
        <title>Streptomyces typhae sp. nov., a novel endophytic actinomycete isolated from the root of cattail pollen (Typha angustifolia L.).</title>
        <authorList>
            <person name="Peng C."/>
        </authorList>
    </citation>
    <scope>NUCLEOTIDE SEQUENCE [LARGE SCALE GENOMIC DNA]</scope>
    <source>
        <strain evidence="4">p1417</strain>
    </source>
</reference>
<dbReference type="EMBL" id="WPNZ01000003">
    <property type="protein sequence ID" value="MVO84806.1"/>
    <property type="molecule type" value="Genomic_DNA"/>
</dbReference>
<comment type="caution">
    <text evidence="3">The sequence shown here is derived from an EMBL/GenBank/DDBJ whole genome shotgun (WGS) entry which is preliminary data.</text>
</comment>
<gene>
    <name evidence="3" type="ORF">GPA10_08500</name>
</gene>
<feature type="compositionally biased region" description="Pro residues" evidence="1">
    <location>
        <begin position="59"/>
        <end position="75"/>
    </location>
</feature>
<keyword evidence="2" id="KW-0812">Transmembrane</keyword>
<dbReference type="RefSeq" id="WP_157164879.1">
    <property type="nucleotide sequence ID" value="NZ_WPNZ01000003.1"/>
</dbReference>
<feature type="region of interest" description="Disordered" evidence="1">
    <location>
        <begin position="1"/>
        <end position="124"/>
    </location>
</feature>
<proteinExistence type="predicted"/>
<feature type="compositionally biased region" description="Gly residues" evidence="1">
    <location>
        <begin position="190"/>
        <end position="199"/>
    </location>
</feature>
<feature type="compositionally biased region" description="Basic and acidic residues" evidence="1">
    <location>
        <begin position="150"/>
        <end position="164"/>
    </location>
</feature>
<keyword evidence="2" id="KW-1133">Transmembrane helix</keyword>
<feature type="compositionally biased region" description="Low complexity" evidence="1">
    <location>
        <begin position="76"/>
        <end position="109"/>
    </location>
</feature>
<feature type="region of interest" description="Disordered" evidence="1">
    <location>
        <begin position="145"/>
        <end position="238"/>
    </location>
</feature>